<accession>A0A2Y9ABL2</accession>
<dbReference type="Proteomes" id="UP000245839">
    <property type="component" value="Unassembled WGS sequence"/>
</dbReference>
<gene>
    <name evidence="1" type="ORF">BCF38_102638</name>
    <name evidence="2" type="ORF">SAMN05421539_102638</name>
</gene>
<evidence type="ECO:0000313" key="1">
    <source>
        <dbReference type="EMBL" id="PWJ21385.1"/>
    </source>
</evidence>
<organism evidence="2 4">
    <name type="scientific">Jannaschia seohaensis</name>
    <dbReference type="NCBI Taxonomy" id="475081"/>
    <lineage>
        <taxon>Bacteria</taxon>
        <taxon>Pseudomonadati</taxon>
        <taxon>Pseudomonadota</taxon>
        <taxon>Alphaproteobacteria</taxon>
        <taxon>Rhodobacterales</taxon>
        <taxon>Roseobacteraceae</taxon>
        <taxon>Jannaschia</taxon>
    </lineage>
</organism>
<dbReference type="Pfam" id="PF14105">
    <property type="entry name" value="DUF4278"/>
    <property type="match status" value="1"/>
</dbReference>
<protein>
    <submittedName>
        <fullName evidence="1">Uncharacterized protein DUF4278</fullName>
    </submittedName>
</protein>
<proteinExistence type="predicted"/>
<reference evidence="2 4" key="1">
    <citation type="submission" date="2016-10" db="EMBL/GenBank/DDBJ databases">
        <authorList>
            <person name="Cai Z."/>
        </authorList>
    </citation>
    <scope>NUCLEOTIDE SEQUENCE [LARGE SCALE GENOMIC DNA]</scope>
    <source>
        <strain evidence="2 4">DSM 25227</strain>
    </source>
</reference>
<evidence type="ECO:0000313" key="3">
    <source>
        <dbReference type="Proteomes" id="UP000245839"/>
    </source>
</evidence>
<dbReference type="EMBL" id="QGDJ01000002">
    <property type="protein sequence ID" value="PWJ21385.1"/>
    <property type="molecule type" value="Genomic_DNA"/>
</dbReference>
<keyword evidence="3" id="KW-1185">Reference proteome</keyword>
<dbReference type="AlphaFoldDB" id="A0A2Y9ABL2"/>
<name>A0A2Y9ABL2_9RHOB</name>
<evidence type="ECO:0000313" key="4">
    <source>
        <dbReference type="Proteomes" id="UP000251571"/>
    </source>
</evidence>
<dbReference type="RefSeq" id="WP_109563698.1">
    <property type="nucleotide sequence ID" value="NZ_QGDJ01000002.1"/>
</dbReference>
<dbReference type="InterPro" id="IPR025458">
    <property type="entry name" value="DUF4278"/>
</dbReference>
<dbReference type="OrthoDB" id="9982131at2"/>
<reference evidence="1 3" key="2">
    <citation type="submission" date="2018-03" db="EMBL/GenBank/DDBJ databases">
        <title>Genomic Encyclopedia of Archaeal and Bacterial Type Strains, Phase II (KMG-II): from individual species to whole genera.</title>
        <authorList>
            <person name="Goeker M."/>
        </authorList>
    </citation>
    <scope>NUCLEOTIDE SEQUENCE [LARGE SCALE GENOMIC DNA]</scope>
    <source>
        <strain evidence="1 3">DSM 25227</strain>
    </source>
</reference>
<dbReference type="Proteomes" id="UP000251571">
    <property type="component" value="Unassembled WGS sequence"/>
</dbReference>
<dbReference type="EMBL" id="UETC01000002">
    <property type="protein sequence ID" value="SSA41991.1"/>
    <property type="molecule type" value="Genomic_DNA"/>
</dbReference>
<sequence>MTTLIYRGFAYTASETAPAAPCARDLIYRGVRHDGLSTRPAPRIAPAALRYRGAPHGAAPARPVKMLPTGA</sequence>
<evidence type="ECO:0000313" key="2">
    <source>
        <dbReference type="EMBL" id="SSA41991.1"/>
    </source>
</evidence>